<dbReference type="InterPro" id="IPR044140">
    <property type="entry name" value="ProRS_anticodon_short"/>
</dbReference>
<comment type="catalytic activity">
    <reaction evidence="9 10">
        <text>tRNA(Pro) + L-proline + ATP = L-prolyl-tRNA(Pro) + AMP + diphosphate</text>
        <dbReference type="Rhea" id="RHEA:14305"/>
        <dbReference type="Rhea" id="RHEA-COMP:9700"/>
        <dbReference type="Rhea" id="RHEA-COMP:9702"/>
        <dbReference type="ChEBI" id="CHEBI:30616"/>
        <dbReference type="ChEBI" id="CHEBI:33019"/>
        <dbReference type="ChEBI" id="CHEBI:60039"/>
        <dbReference type="ChEBI" id="CHEBI:78442"/>
        <dbReference type="ChEBI" id="CHEBI:78532"/>
        <dbReference type="ChEBI" id="CHEBI:456215"/>
        <dbReference type="EC" id="6.1.1.15"/>
    </reaction>
</comment>
<evidence type="ECO:0000256" key="4">
    <source>
        <dbReference type="ARBA" id="ARBA00022598"/>
    </source>
</evidence>
<evidence type="ECO:0000256" key="9">
    <source>
        <dbReference type="ARBA" id="ARBA00047671"/>
    </source>
</evidence>
<feature type="domain" description="Aminoacyl-transfer RNA synthetases class-II family profile" evidence="11">
    <location>
        <begin position="33"/>
        <end position="470"/>
    </location>
</feature>
<protein>
    <recommendedName>
        <fullName evidence="10">Proline--tRNA ligase</fullName>
        <ecNumber evidence="10">6.1.1.15</ecNumber>
    </recommendedName>
    <alternativeName>
        <fullName evidence="10">Prolyl-tRNA synthetase</fullName>
        <shortName evidence="10">ProRS</shortName>
    </alternativeName>
</protein>
<comment type="subunit">
    <text evidence="2 10">Homodimer.</text>
</comment>
<evidence type="ECO:0000256" key="2">
    <source>
        <dbReference type="ARBA" id="ARBA00011738"/>
    </source>
</evidence>
<dbReference type="InterPro" id="IPR004500">
    <property type="entry name" value="Pro-tRNA-synth_IIa_bac-type"/>
</dbReference>
<evidence type="ECO:0000256" key="6">
    <source>
        <dbReference type="ARBA" id="ARBA00022840"/>
    </source>
</evidence>
<dbReference type="PANTHER" id="PTHR42753">
    <property type="entry name" value="MITOCHONDRIAL RIBOSOME PROTEIN L39/PROLYL-TRNA LIGASE FAMILY MEMBER"/>
    <property type="match status" value="1"/>
</dbReference>
<dbReference type="InterPro" id="IPR036621">
    <property type="entry name" value="Anticodon-bd_dom_sf"/>
</dbReference>
<keyword evidence="6 10" id="KW-0067">ATP-binding</keyword>
<keyword evidence="13" id="KW-1185">Reference proteome</keyword>
<comment type="domain">
    <text evidence="10">Consists of three domains: the N-terminal catalytic domain, the editing domain and the C-terminal anticodon-binding domain.</text>
</comment>
<dbReference type="RefSeq" id="WP_282911393.1">
    <property type="nucleotide sequence ID" value="NZ_JAGRPV010000001.1"/>
</dbReference>
<dbReference type="InterPro" id="IPR050062">
    <property type="entry name" value="Pro-tRNA_synthetase"/>
</dbReference>
<evidence type="ECO:0000256" key="8">
    <source>
        <dbReference type="ARBA" id="ARBA00023146"/>
    </source>
</evidence>
<dbReference type="PRINTS" id="PR01046">
    <property type="entry name" value="TRNASYNTHPRO"/>
</dbReference>
<dbReference type="Gene3D" id="3.40.50.800">
    <property type="entry name" value="Anticodon-binding domain"/>
    <property type="match status" value="1"/>
</dbReference>
<gene>
    <name evidence="10" type="primary">proS</name>
    <name evidence="12" type="ORF">KB449_27335</name>
</gene>
<dbReference type="InterPro" id="IPR002316">
    <property type="entry name" value="Pro-tRNA-ligase_IIa"/>
</dbReference>
<sequence>MYQSGLFAPTMREVPSDAEAASHRLMLRAGFIRQLASGVYTFLPLGWRVLRKISSIVREELDHAGAQEMLMSALQPAELWRTSGRYGAYGPELIRFKDRGDRDFVLGPTHEEVVTALVASEVNSYRQLPMTLYQIQTKFRDERRPRFGLLRGREFLMMDAYSFGADQEGLDHAYRVIYETYERIFARCGLEVRGVEADSGTIGGEGGSHEFMALADVGEDTIAFCAHCGYSANLEKAEAGRREGVQRTFPANDEETSPELVHTPGARTIDQLTAALGVTAAETIKTMLFVADGQVAAVAIRGDHGVNEIKLKRLLGTDTLEMADAETIAALAVAPAGFLGPVGLDLPLWVDFAVADMATGITGANKGEFHLRGVVPGRDFSLTRVGDLRDAEEGDPCPRCTEGSLGLRKGIEIGHVFKLGTKYSLPFHAEFADAKGAAAPVVMGCYGIGISRMMSAAAEQHHDEWGFRWPAAIAPFQAHIVPVSWKDAAQRALAEEIRRMLQDNGVETLLDDRDERLGVKLKDADLFGIPLRIVVGKRAGEGIVEYSERALPEAEAVSAADAVERCKQRAAMTYR</sequence>
<dbReference type="PANTHER" id="PTHR42753:SF2">
    <property type="entry name" value="PROLINE--TRNA LIGASE"/>
    <property type="match status" value="1"/>
</dbReference>
<dbReference type="InterPro" id="IPR006195">
    <property type="entry name" value="aa-tRNA-synth_II"/>
</dbReference>
<keyword evidence="7 10" id="KW-0648">Protein biosynthesis</keyword>
<keyword evidence="3 10" id="KW-0963">Cytoplasm</keyword>
<keyword evidence="5 10" id="KW-0547">Nucleotide-binding</keyword>
<comment type="function">
    <text evidence="10">Catalyzes the attachment of proline to tRNA(Pro) in a two-step reaction: proline is first activated by ATP to form Pro-AMP and then transferred to the acceptor end of tRNA(Pro). As ProRS can inadvertently accommodate and process non-cognate amino acids such as alanine and cysteine, to avoid such errors it has two additional distinct editing activities against alanine. One activity is designated as 'pretransfer' editing and involves the tRNA(Pro)-independent hydrolysis of activated Ala-AMP. The other activity is designated 'posttransfer' editing and involves deacylation of mischarged Ala-tRNA(Pro). The misacylated Cys-tRNA(Pro) is not edited by ProRS.</text>
</comment>
<dbReference type="SUPFAM" id="SSF55681">
    <property type="entry name" value="Class II aaRS and biotin synthetases"/>
    <property type="match status" value="1"/>
</dbReference>
<dbReference type="InterPro" id="IPR002314">
    <property type="entry name" value="aa-tRNA-synt_IIb"/>
</dbReference>
<dbReference type="GO" id="GO:0004827">
    <property type="term" value="F:proline-tRNA ligase activity"/>
    <property type="evidence" value="ECO:0007669"/>
    <property type="project" value="UniProtKB-EC"/>
</dbReference>
<dbReference type="CDD" id="cd00861">
    <property type="entry name" value="ProRS_anticodon_short"/>
    <property type="match status" value="1"/>
</dbReference>
<dbReference type="InterPro" id="IPR023717">
    <property type="entry name" value="Pro-tRNA-Synthase_IIa_type1"/>
</dbReference>
<keyword evidence="4 10" id="KW-0436">Ligase</keyword>
<dbReference type="InterPro" id="IPR004154">
    <property type="entry name" value="Anticodon-bd"/>
</dbReference>
<evidence type="ECO:0000256" key="1">
    <source>
        <dbReference type="ARBA" id="ARBA00004496"/>
    </source>
</evidence>
<organism evidence="12 13">
    <name type="scientific">Cohnella hashimotonis</name>
    <dbReference type="NCBI Taxonomy" id="2826895"/>
    <lineage>
        <taxon>Bacteria</taxon>
        <taxon>Bacillati</taxon>
        <taxon>Bacillota</taxon>
        <taxon>Bacilli</taxon>
        <taxon>Bacillales</taxon>
        <taxon>Paenibacillaceae</taxon>
        <taxon>Cohnella</taxon>
    </lineage>
</organism>
<dbReference type="Gene3D" id="3.90.960.10">
    <property type="entry name" value="YbaK/aminoacyl-tRNA synthetase-associated domain"/>
    <property type="match status" value="1"/>
</dbReference>
<comment type="similarity">
    <text evidence="10">Belongs to the class-II aminoacyl-tRNA synthetase family. ProS type 1 subfamily.</text>
</comment>
<comment type="subcellular location">
    <subcellularLocation>
        <location evidence="1 10">Cytoplasm</location>
    </subcellularLocation>
</comment>
<dbReference type="CDD" id="cd04334">
    <property type="entry name" value="ProRS-INS"/>
    <property type="match status" value="1"/>
</dbReference>
<name>A0ABT6TR46_9BACL</name>
<dbReference type="Proteomes" id="UP001161691">
    <property type="component" value="Unassembled WGS sequence"/>
</dbReference>
<dbReference type="NCBIfam" id="TIGR00409">
    <property type="entry name" value="proS_fam_II"/>
    <property type="match status" value="1"/>
</dbReference>
<evidence type="ECO:0000256" key="5">
    <source>
        <dbReference type="ARBA" id="ARBA00022741"/>
    </source>
</evidence>
<dbReference type="Pfam" id="PF03129">
    <property type="entry name" value="HGTP_anticodon"/>
    <property type="match status" value="1"/>
</dbReference>
<keyword evidence="8 10" id="KW-0030">Aminoacyl-tRNA synthetase</keyword>
<dbReference type="SUPFAM" id="SSF52954">
    <property type="entry name" value="Class II aaRS ABD-related"/>
    <property type="match status" value="1"/>
</dbReference>
<dbReference type="HAMAP" id="MF_01569">
    <property type="entry name" value="Pro_tRNA_synth_type1"/>
    <property type="match status" value="1"/>
</dbReference>
<dbReference type="EC" id="6.1.1.15" evidence="10"/>
<dbReference type="Pfam" id="PF00587">
    <property type="entry name" value="tRNA-synt_2b"/>
    <property type="match status" value="1"/>
</dbReference>
<accession>A0ABT6TR46</accession>
<dbReference type="NCBIfam" id="NF006625">
    <property type="entry name" value="PRK09194.1"/>
    <property type="match status" value="1"/>
</dbReference>
<evidence type="ECO:0000256" key="10">
    <source>
        <dbReference type="HAMAP-Rule" id="MF_01569"/>
    </source>
</evidence>
<evidence type="ECO:0000313" key="13">
    <source>
        <dbReference type="Proteomes" id="UP001161691"/>
    </source>
</evidence>
<evidence type="ECO:0000313" key="12">
    <source>
        <dbReference type="EMBL" id="MDI4648698.1"/>
    </source>
</evidence>
<dbReference type="PROSITE" id="PS50862">
    <property type="entry name" value="AA_TRNA_LIGASE_II"/>
    <property type="match status" value="1"/>
</dbReference>
<evidence type="ECO:0000256" key="3">
    <source>
        <dbReference type="ARBA" id="ARBA00022490"/>
    </source>
</evidence>
<proteinExistence type="inferred from homology"/>
<dbReference type="Pfam" id="PF04073">
    <property type="entry name" value="tRNA_edit"/>
    <property type="match status" value="1"/>
</dbReference>
<dbReference type="SUPFAM" id="SSF55826">
    <property type="entry name" value="YbaK/ProRS associated domain"/>
    <property type="match status" value="1"/>
</dbReference>
<comment type="caution">
    <text evidence="12">The sequence shown here is derived from an EMBL/GenBank/DDBJ whole genome shotgun (WGS) entry which is preliminary data.</text>
</comment>
<evidence type="ECO:0000259" key="11">
    <source>
        <dbReference type="PROSITE" id="PS50862"/>
    </source>
</evidence>
<dbReference type="InterPro" id="IPR007214">
    <property type="entry name" value="YbaK/aa-tRNA-synth-assoc-dom"/>
</dbReference>
<dbReference type="InterPro" id="IPR045864">
    <property type="entry name" value="aa-tRNA-synth_II/BPL/LPL"/>
</dbReference>
<dbReference type="CDD" id="cd00779">
    <property type="entry name" value="ProRS_core_prok"/>
    <property type="match status" value="1"/>
</dbReference>
<dbReference type="Gene3D" id="3.30.930.10">
    <property type="entry name" value="Bira Bifunctional Protein, Domain 2"/>
    <property type="match status" value="2"/>
</dbReference>
<reference evidence="12" key="1">
    <citation type="submission" date="2023-04" db="EMBL/GenBank/DDBJ databases">
        <title>Comparative genomic analysis of Cohnella hashimotonis sp. nov., isolated from the International Space Station.</title>
        <authorList>
            <person name="Venkateswaran K."/>
            <person name="Simpson A."/>
        </authorList>
    </citation>
    <scope>NUCLEOTIDE SEQUENCE</scope>
    <source>
        <strain evidence="12">F6_2S_P_1</strain>
    </source>
</reference>
<dbReference type="EMBL" id="JAGRPV010000001">
    <property type="protein sequence ID" value="MDI4648698.1"/>
    <property type="molecule type" value="Genomic_DNA"/>
</dbReference>
<dbReference type="InterPro" id="IPR036754">
    <property type="entry name" value="YbaK/aa-tRNA-synt-asso_dom_sf"/>
</dbReference>
<dbReference type="InterPro" id="IPR033730">
    <property type="entry name" value="ProRS_core_prok"/>
</dbReference>
<evidence type="ECO:0000256" key="7">
    <source>
        <dbReference type="ARBA" id="ARBA00022917"/>
    </source>
</evidence>